<keyword evidence="2" id="KW-1185">Reference proteome</keyword>
<reference evidence="1 2" key="1">
    <citation type="journal article" date="2023" name="Plants (Basel)">
        <title>Bridging the Gap: Combining Genomics and Transcriptomics Approaches to Understand Stylosanthes scabra, an Orphan Legume from the Brazilian Caatinga.</title>
        <authorList>
            <person name="Ferreira-Neto J.R.C."/>
            <person name="da Silva M.D."/>
            <person name="Binneck E."/>
            <person name="de Melo N.F."/>
            <person name="da Silva R.H."/>
            <person name="de Melo A.L.T.M."/>
            <person name="Pandolfi V."/>
            <person name="Bustamante F.O."/>
            <person name="Brasileiro-Vidal A.C."/>
            <person name="Benko-Iseppon A.M."/>
        </authorList>
    </citation>
    <scope>NUCLEOTIDE SEQUENCE [LARGE SCALE GENOMIC DNA]</scope>
    <source>
        <tissue evidence="1">Leaves</tissue>
    </source>
</reference>
<comment type="caution">
    <text evidence="1">The sequence shown here is derived from an EMBL/GenBank/DDBJ whole genome shotgun (WGS) entry which is preliminary data.</text>
</comment>
<gene>
    <name evidence="1" type="ORF">PIB30_028623</name>
</gene>
<dbReference type="Proteomes" id="UP001341840">
    <property type="component" value="Unassembled WGS sequence"/>
</dbReference>
<organism evidence="1 2">
    <name type="scientific">Stylosanthes scabra</name>
    <dbReference type="NCBI Taxonomy" id="79078"/>
    <lineage>
        <taxon>Eukaryota</taxon>
        <taxon>Viridiplantae</taxon>
        <taxon>Streptophyta</taxon>
        <taxon>Embryophyta</taxon>
        <taxon>Tracheophyta</taxon>
        <taxon>Spermatophyta</taxon>
        <taxon>Magnoliopsida</taxon>
        <taxon>eudicotyledons</taxon>
        <taxon>Gunneridae</taxon>
        <taxon>Pentapetalae</taxon>
        <taxon>rosids</taxon>
        <taxon>fabids</taxon>
        <taxon>Fabales</taxon>
        <taxon>Fabaceae</taxon>
        <taxon>Papilionoideae</taxon>
        <taxon>50 kb inversion clade</taxon>
        <taxon>dalbergioids sensu lato</taxon>
        <taxon>Dalbergieae</taxon>
        <taxon>Pterocarpus clade</taxon>
        <taxon>Stylosanthes</taxon>
    </lineage>
</organism>
<name>A0ABU6YD95_9FABA</name>
<sequence>MALFSMARILIDCYQWEPIQEWITLNCDDHVFEVFAKEFGGEVGKSILIRSDNRDDSESLVSESSGCPSVIGETQLEGRLDGADNGHGGGRGCIGGGGDEPLIEAIINSTLSNVPECNCSIENVDHIKLNDNGGMGITNGCEEEATGFELLEHFCDEKIDKNVYWADPMIVEANCAKEKWFGVRQEKPTMTSPFDEEGISSSNTCPYPPRFGPCGSGHHVHRVLMQNKQIDPKPTLLIDFSCYPQAIDVVEPQNHDYGELEKTKKLFEEGGLIFRAGCDSLLAKNVDAAEDLKNDQKIGKVKQDKGSGRG</sequence>
<dbReference type="EMBL" id="JASCZI010241769">
    <property type="protein sequence ID" value="MED6206633.1"/>
    <property type="molecule type" value="Genomic_DNA"/>
</dbReference>
<accession>A0ABU6YD95</accession>
<evidence type="ECO:0000313" key="1">
    <source>
        <dbReference type="EMBL" id="MED6206633.1"/>
    </source>
</evidence>
<protein>
    <submittedName>
        <fullName evidence="1">Uncharacterized protein</fullName>
    </submittedName>
</protein>
<proteinExistence type="predicted"/>
<evidence type="ECO:0000313" key="2">
    <source>
        <dbReference type="Proteomes" id="UP001341840"/>
    </source>
</evidence>